<evidence type="ECO:0000256" key="2">
    <source>
        <dbReference type="SAM" id="MobiDB-lite"/>
    </source>
</evidence>
<feature type="compositionally biased region" description="Low complexity" evidence="2">
    <location>
        <begin position="205"/>
        <end position="222"/>
    </location>
</feature>
<feature type="compositionally biased region" description="Low complexity" evidence="2">
    <location>
        <begin position="687"/>
        <end position="702"/>
    </location>
</feature>
<name>A0A0F7SEK5_PHARH</name>
<dbReference type="EMBL" id="LN483167">
    <property type="protein sequence ID" value="CDZ96861.1"/>
    <property type="molecule type" value="Genomic_DNA"/>
</dbReference>
<feature type="coiled-coil region" evidence="1">
    <location>
        <begin position="711"/>
        <end position="745"/>
    </location>
</feature>
<evidence type="ECO:0000256" key="1">
    <source>
        <dbReference type="SAM" id="Coils"/>
    </source>
</evidence>
<dbReference type="PANTHER" id="PTHR15154">
    <property type="entry name" value="HAMARTIN"/>
    <property type="match status" value="1"/>
</dbReference>
<feature type="region of interest" description="Disordered" evidence="2">
    <location>
        <begin position="190"/>
        <end position="230"/>
    </location>
</feature>
<evidence type="ECO:0000313" key="3">
    <source>
        <dbReference type="EMBL" id="CDZ96861.1"/>
    </source>
</evidence>
<accession>A0A0F7SEK5</accession>
<dbReference type="GO" id="GO:0051726">
    <property type="term" value="P:regulation of cell cycle"/>
    <property type="evidence" value="ECO:0007669"/>
    <property type="project" value="TreeGrafter"/>
</dbReference>
<feature type="region of interest" description="Disordered" evidence="2">
    <location>
        <begin position="675"/>
        <end position="702"/>
    </location>
</feature>
<dbReference type="AlphaFoldDB" id="A0A0F7SEK5"/>
<feature type="coiled-coil region" evidence="1">
    <location>
        <begin position="491"/>
        <end position="592"/>
    </location>
</feature>
<dbReference type="PANTHER" id="PTHR15154:SF2">
    <property type="entry name" value="HAMARTIN"/>
    <property type="match status" value="1"/>
</dbReference>
<dbReference type="InterPro" id="IPR007483">
    <property type="entry name" value="Hamartin"/>
</dbReference>
<reference evidence="3" key="1">
    <citation type="submission" date="2014-08" db="EMBL/GenBank/DDBJ databases">
        <authorList>
            <person name="Sharma Rahul"/>
            <person name="Thines Marco"/>
        </authorList>
    </citation>
    <scope>NUCLEOTIDE SEQUENCE</scope>
</reference>
<dbReference type="GO" id="GO:0032007">
    <property type="term" value="P:negative regulation of TOR signaling"/>
    <property type="evidence" value="ECO:0007669"/>
    <property type="project" value="TreeGrafter"/>
</dbReference>
<proteinExistence type="predicted"/>
<organism evidence="3">
    <name type="scientific">Phaffia rhodozyma</name>
    <name type="common">Yeast</name>
    <name type="synonym">Xanthophyllomyces dendrorhous</name>
    <dbReference type="NCBI Taxonomy" id="264483"/>
    <lineage>
        <taxon>Eukaryota</taxon>
        <taxon>Fungi</taxon>
        <taxon>Dikarya</taxon>
        <taxon>Basidiomycota</taxon>
        <taxon>Agaricomycotina</taxon>
        <taxon>Tremellomycetes</taxon>
        <taxon>Cystofilobasidiales</taxon>
        <taxon>Mrakiaceae</taxon>
        <taxon>Phaffia</taxon>
    </lineage>
</organism>
<dbReference type="GO" id="GO:0033596">
    <property type="term" value="C:TSC1-TSC2 complex"/>
    <property type="evidence" value="ECO:0007669"/>
    <property type="project" value="TreeGrafter"/>
</dbReference>
<sequence length="772" mass="86647">MTILSELPGKEIVEVMASPAKDDPKVQQVRETVLQVYLSGGIHHVEQPVALDHANSSIDESPWMEKDGELIAAEQCLLAWGRRDPLSLFNLLHPAFINVSSRFRTAIFLSTFLMAQSITAQSLLQTPLLDALLISAQIDTSTTLFYVELAIFLTILSGAPLVLIDRNLDIYAILLRAIGLDDSEHLPASEEIKLSRPSSPTPDESSATLLSPLSPSTQSDSPDVSRLPSRRSTIDMRDLSDWQKLDKAFGLPLPPASVQPISLLSYLYSLLPCSTLEFMRDPASFFRAHGMKQSRDGKEWEVVYDKREFASRCVPLARLIVLHPDMLSTDASTEFSEANKKRIGKLQPSEIVASVTLIRAPAPPKPWSVVSAPTLMNPTPSEPLPEFTPSGEFIASLGEARSDPYVEPNRDYVGSVVPDSYLQMVKTGTELRIQRGDEGQMKRTGISKGVSELAFLRRSVLLLRNELSLEVYLKNMITAHNQQLHRDSVFRAGQESEMQSLHNKYKSLQNRISSLQRERDELKLTIATTQANQKAKNDRFNSNVTKARAKVDELEKVISPLRNELQQVCEERDRLRRDLADEKNRCFEINNKLIEAEPKIRTITGYEAQIEKLTALEKNSQAVYKQRELQNVVIESMKQEVLQRDDLIRVGEKEINRLRSDLVEQERAFSAEISRMKQSHRIDTTLSSPSSPSLPSKSESYPPSVALGLRVETLEIQLQAKDEKIESLNLALRETEVEFERLMTRLGSIESSIEDQKLGVIEIESEATTPVG</sequence>
<keyword evidence="1" id="KW-0175">Coiled coil</keyword>
<protein>
    <submittedName>
        <fullName evidence="3">Uncharacterized protein</fullName>
    </submittedName>
</protein>